<keyword evidence="3 7" id="KW-0133">Cell shape</keyword>
<evidence type="ECO:0000256" key="7">
    <source>
        <dbReference type="HAMAP-Rule" id="MF_00258"/>
    </source>
</evidence>
<dbReference type="SUPFAM" id="SSF53681">
    <property type="entry name" value="Aspartate/glutamate racemase"/>
    <property type="match status" value="2"/>
</dbReference>
<feature type="active site" description="Proton donor/acceptor" evidence="7">
    <location>
        <position position="184"/>
    </location>
</feature>
<dbReference type="PROSITE" id="PS00924">
    <property type="entry name" value="ASP_GLU_RACEMASE_2"/>
    <property type="match status" value="1"/>
</dbReference>
<dbReference type="GO" id="GO:0008360">
    <property type="term" value="P:regulation of cell shape"/>
    <property type="evidence" value="ECO:0007669"/>
    <property type="project" value="UniProtKB-KW"/>
</dbReference>
<feature type="binding site" evidence="7">
    <location>
        <begin position="185"/>
        <end position="186"/>
    </location>
    <ligand>
        <name>substrate</name>
    </ligand>
</feature>
<organism evidence="8 9">
    <name type="scientific">Aliarcobacter butzleri L351</name>
    <dbReference type="NCBI Taxonomy" id="1447259"/>
    <lineage>
        <taxon>Bacteria</taxon>
        <taxon>Pseudomonadati</taxon>
        <taxon>Campylobacterota</taxon>
        <taxon>Epsilonproteobacteria</taxon>
        <taxon>Campylobacterales</taxon>
        <taxon>Arcobacteraceae</taxon>
        <taxon>Aliarcobacter</taxon>
    </lineage>
</organism>
<dbReference type="AlphaFoldDB" id="A0A837J2F9"/>
<dbReference type="RefSeq" id="WP_046992326.1">
    <property type="nucleotide sequence ID" value="NZ_JAIS01000095.1"/>
</dbReference>
<keyword evidence="5 7" id="KW-0413">Isomerase</keyword>
<evidence type="ECO:0000313" key="8">
    <source>
        <dbReference type="EMBL" id="KLD99572.1"/>
    </source>
</evidence>
<dbReference type="PROSITE" id="PS00923">
    <property type="entry name" value="ASP_GLU_RACEMASE_1"/>
    <property type="match status" value="1"/>
</dbReference>
<dbReference type="UniPathway" id="UPA00219"/>
<protein>
    <recommendedName>
        <fullName evidence="2 7">Glutamate racemase</fullName>
        <ecNumber evidence="2 7">5.1.1.3</ecNumber>
    </recommendedName>
</protein>
<dbReference type="Pfam" id="PF01177">
    <property type="entry name" value="Asp_Glu_race"/>
    <property type="match status" value="1"/>
</dbReference>
<dbReference type="InterPro" id="IPR001920">
    <property type="entry name" value="Asp/Glu_race"/>
</dbReference>
<dbReference type="Proteomes" id="UP000035526">
    <property type="component" value="Unassembled WGS sequence"/>
</dbReference>
<dbReference type="PANTHER" id="PTHR21198">
    <property type="entry name" value="GLUTAMATE RACEMASE"/>
    <property type="match status" value="1"/>
</dbReference>
<reference evidence="8 9" key="1">
    <citation type="submission" date="2014-01" db="EMBL/GenBank/DDBJ databases">
        <title>Development of a Comparative Genomic Fingerprinting Assay for High Resolution Genotyping of Arcobacter butzleri.</title>
        <authorList>
            <person name="Webb A.L."/>
            <person name="Inglis G.D."/>
            <person name="Kruczkiewicz P."/>
            <person name="Selinger L.B."/>
            <person name="Taboada E.N."/>
        </authorList>
    </citation>
    <scope>NUCLEOTIDE SEQUENCE [LARGE SCALE GENOMIC DNA]</scope>
    <source>
        <strain evidence="8 9">L351</strain>
    </source>
</reference>
<dbReference type="InterPro" id="IPR004391">
    <property type="entry name" value="Glu_race"/>
</dbReference>
<feature type="binding site" evidence="7">
    <location>
        <begin position="7"/>
        <end position="8"/>
    </location>
    <ligand>
        <name>substrate</name>
    </ligand>
</feature>
<comment type="caution">
    <text evidence="8">The sequence shown here is derived from an EMBL/GenBank/DDBJ whole genome shotgun (WGS) entry which is preliminary data.</text>
</comment>
<dbReference type="HAMAP" id="MF_00258">
    <property type="entry name" value="Glu_racemase"/>
    <property type="match status" value="1"/>
</dbReference>
<dbReference type="InterPro" id="IPR018187">
    <property type="entry name" value="Asp/Glu_racemase_AS_1"/>
</dbReference>
<evidence type="ECO:0000256" key="3">
    <source>
        <dbReference type="ARBA" id="ARBA00022960"/>
    </source>
</evidence>
<gene>
    <name evidence="7" type="primary">murI</name>
    <name evidence="8" type="ORF">AF76_10910</name>
</gene>
<dbReference type="GO" id="GO:0071555">
    <property type="term" value="P:cell wall organization"/>
    <property type="evidence" value="ECO:0007669"/>
    <property type="project" value="UniProtKB-KW"/>
</dbReference>
<comment type="catalytic activity">
    <reaction evidence="1 7">
        <text>L-glutamate = D-glutamate</text>
        <dbReference type="Rhea" id="RHEA:12813"/>
        <dbReference type="ChEBI" id="CHEBI:29985"/>
        <dbReference type="ChEBI" id="CHEBI:29986"/>
        <dbReference type="EC" id="5.1.1.3"/>
    </reaction>
</comment>
<dbReference type="InterPro" id="IPR033134">
    <property type="entry name" value="Asp/Glu_racemase_AS_2"/>
</dbReference>
<dbReference type="GO" id="GO:0009252">
    <property type="term" value="P:peptidoglycan biosynthetic process"/>
    <property type="evidence" value="ECO:0007669"/>
    <property type="project" value="UniProtKB-UniRule"/>
</dbReference>
<evidence type="ECO:0000313" key="9">
    <source>
        <dbReference type="Proteomes" id="UP000035526"/>
    </source>
</evidence>
<keyword evidence="4 7" id="KW-0573">Peptidoglycan synthesis</keyword>
<dbReference type="FunFam" id="3.40.50.1860:FF:000001">
    <property type="entry name" value="Glutamate racemase"/>
    <property type="match status" value="1"/>
</dbReference>
<comment type="function">
    <text evidence="7">Provides the (R)-glutamate required for cell wall biosynthesis.</text>
</comment>
<dbReference type="PANTHER" id="PTHR21198:SF3">
    <property type="entry name" value="GLUTAMATE RACEMASE"/>
    <property type="match status" value="1"/>
</dbReference>
<evidence type="ECO:0000256" key="5">
    <source>
        <dbReference type="ARBA" id="ARBA00023235"/>
    </source>
</evidence>
<dbReference type="Gene3D" id="3.40.50.1860">
    <property type="match status" value="2"/>
</dbReference>
<feature type="binding site" evidence="7">
    <location>
        <begin position="39"/>
        <end position="40"/>
    </location>
    <ligand>
        <name>substrate</name>
    </ligand>
</feature>
<dbReference type="EMBL" id="JAIS01000095">
    <property type="protein sequence ID" value="KLD99572.1"/>
    <property type="molecule type" value="Genomic_DNA"/>
</dbReference>
<dbReference type="GO" id="GO:0008881">
    <property type="term" value="F:glutamate racemase activity"/>
    <property type="evidence" value="ECO:0007669"/>
    <property type="project" value="UniProtKB-UniRule"/>
</dbReference>
<accession>A0A837J2F9</accession>
<comment type="similarity">
    <text evidence="7">Belongs to the aspartate/glutamate racemases family.</text>
</comment>
<dbReference type="NCBIfam" id="TIGR00067">
    <property type="entry name" value="glut_race"/>
    <property type="match status" value="1"/>
</dbReference>
<feature type="binding site" evidence="7">
    <location>
        <begin position="72"/>
        <end position="73"/>
    </location>
    <ligand>
        <name>substrate</name>
    </ligand>
</feature>
<dbReference type="InterPro" id="IPR015942">
    <property type="entry name" value="Asp/Glu/hydantoin_racemase"/>
</dbReference>
<evidence type="ECO:0000256" key="4">
    <source>
        <dbReference type="ARBA" id="ARBA00022984"/>
    </source>
</evidence>
<sequence length="266" mass="29417">MKVGVFDSGLGGLTVLKSILKVLKNAEIFYIADTAYTPYGEKDSALILKRCEDITNYLLKEYKIDALIVACNTATSAAIKHLRDNFSSLIVIGTEPGIKPAILNTKSSNIGILATPSTLKSDKYQLLVNELSSIKKVNLFEQACPGLAMQIEKGEINTLTTYKMLEEWLIPMKEANVDTIVLGCTHYPLISQTIKKIMGEDITLIETGDAIAKRLLSLSEEKGHKNIGDLKVTVLHTGLINLDMIENILENKNIEVRKCEICIKKF</sequence>
<keyword evidence="6 7" id="KW-0961">Cell wall biogenesis/degradation</keyword>
<feature type="active site" description="Proton donor/acceptor" evidence="7">
    <location>
        <position position="71"/>
    </location>
</feature>
<evidence type="ECO:0000256" key="6">
    <source>
        <dbReference type="ARBA" id="ARBA00023316"/>
    </source>
</evidence>
<dbReference type="EC" id="5.1.1.3" evidence="2 7"/>
<proteinExistence type="inferred from homology"/>
<evidence type="ECO:0000256" key="1">
    <source>
        <dbReference type="ARBA" id="ARBA00001602"/>
    </source>
</evidence>
<comment type="pathway">
    <text evidence="7">Cell wall biogenesis; peptidoglycan biosynthesis.</text>
</comment>
<evidence type="ECO:0000256" key="2">
    <source>
        <dbReference type="ARBA" id="ARBA00013090"/>
    </source>
</evidence>
<name>A0A837J2F9_9BACT</name>